<evidence type="ECO:0000256" key="3">
    <source>
        <dbReference type="ARBA" id="ARBA00022679"/>
    </source>
</evidence>
<dbReference type="SMART" id="SM00184">
    <property type="entry name" value="RING"/>
    <property type="match status" value="1"/>
</dbReference>
<dbReference type="EMBL" id="OIVN01000316">
    <property type="protein sequence ID" value="SPC78179.1"/>
    <property type="molecule type" value="Genomic_DNA"/>
</dbReference>
<keyword evidence="4" id="KW-0479">Metal-binding</keyword>
<dbReference type="Pfam" id="PF13639">
    <property type="entry name" value="zf-RING_2"/>
    <property type="match status" value="1"/>
</dbReference>
<evidence type="ECO:0000256" key="1">
    <source>
        <dbReference type="ARBA" id="ARBA00000900"/>
    </source>
</evidence>
<accession>A0A2N9EUD4</accession>
<dbReference type="GO" id="GO:0016567">
    <property type="term" value="P:protein ubiquitination"/>
    <property type="evidence" value="ECO:0007669"/>
    <property type="project" value="TreeGrafter"/>
</dbReference>
<dbReference type="CDD" id="cd16667">
    <property type="entry name" value="RING-H2_RNF126-like"/>
    <property type="match status" value="1"/>
</dbReference>
<reference evidence="10" key="1">
    <citation type="submission" date="2018-02" db="EMBL/GenBank/DDBJ databases">
        <authorList>
            <person name="Cohen D.B."/>
            <person name="Kent A.D."/>
        </authorList>
    </citation>
    <scope>NUCLEOTIDE SEQUENCE</scope>
</reference>
<evidence type="ECO:0000313" key="10">
    <source>
        <dbReference type="EMBL" id="SPC78179.1"/>
    </source>
</evidence>
<keyword evidence="5 8" id="KW-0863">Zinc-finger</keyword>
<dbReference type="PANTHER" id="PTHR15710:SF4">
    <property type="entry name" value="E3 UBIQUITIN-PROTEIN LIGASE AIP2"/>
    <property type="match status" value="1"/>
</dbReference>
<dbReference type="PANTHER" id="PTHR15710">
    <property type="entry name" value="E3 UBIQUITIN-PROTEIN LIGASE PRAJA"/>
    <property type="match status" value="1"/>
</dbReference>
<protein>
    <recommendedName>
        <fullName evidence="2">RING-type E3 ubiquitin transferase</fullName>
        <ecNumber evidence="2">2.3.2.27</ecNumber>
    </recommendedName>
</protein>
<dbReference type="EC" id="2.3.2.27" evidence="2"/>
<evidence type="ECO:0000256" key="2">
    <source>
        <dbReference type="ARBA" id="ARBA00012483"/>
    </source>
</evidence>
<dbReference type="GO" id="GO:0005737">
    <property type="term" value="C:cytoplasm"/>
    <property type="evidence" value="ECO:0007669"/>
    <property type="project" value="TreeGrafter"/>
</dbReference>
<keyword evidence="3" id="KW-0808">Transferase</keyword>
<evidence type="ECO:0000256" key="7">
    <source>
        <dbReference type="ARBA" id="ARBA00022833"/>
    </source>
</evidence>
<evidence type="ECO:0000256" key="5">
    <source>
        <dbReference type="ARBA" id="ARBA00022771"/>
    </source>
</evidence>
<gene>
    <name evidence="10" type="ORF">FSB_LOCUS6061</name>
</gene>
<comment type="catalytic activity">
    <reaction evidence="1">
        <text>S-ubiquitinyl-[E2 ubiquitin-conjugating enzyme]-L-cysteine + [acceptor protein]-L-lysine = [E2 ubiquitin-conjugating enzyme]-L-cysteine + N(6)-ubiquitinyl-[acceptor protein]-L-lysine.</text>
        <dbReference type="EC" id="2.3.2.27"/>
    </reaction>
</comment>
<dbReference type="GO" id="GO:0008270">
    <property type="term" value="F:zinc ion binding"/>
    <property type="evidence" value="ECO:0007669"/>
    <property type="project" value="UniProtKB-KW"/>
</dbReference>
<proteinExistence type="predicted"/>
<feature type="domain" description="RING-type" evidence="9">
    <location>
        <begin position="220"/>
        <end position="261"/>
    </location>
</feature>
<keyword evidence="6" id="KW-0833">Ubl conjugation pathway</keyword>
<evidence type="ECO:0000256" key="6">
    <source>
        <dbReference type="ARBA" id="ARBA00022786"/>
    </source>
</evidence>
<dbReference type="PROSITE" id="PS50089">
    <property type="entry name" value="ZF_RING_2"/>
    <property type="match status" value="1"/>
</dbReference>
<evidence type="ECO:0000259" key="9">
    <source>
        <dbReference type="PROSITE" id="PS50089"/>
    </source>
</evidence>
<evidence type="ECO:0000256" key="8">
    <source>
        <dbReference type="PROSITE-ProRule" id="PRU00175"/>
    </source>
</evidence>
<keyword evidence="7" id="KW-0862">Zinc</keyword>
<dbReference type="FunFam" id="3.30.40.10:FF:000127">
    <property type="entry name" value="E3 ubiquitin-protein ligase RNF181"/>
    <property type="match status" value="1"/>
</dbReference>
<sequence length="320" mass="36248">MEREEECLKQQLEELQKQLGKKQKFEEAVFSLKSLLRDRFPSASPSLRKLFYSVIRRVATVLKTRYTAPGFWLAGLGLFEEAECLISDIPEKEHLKTCILQAKEHLHQVDNPLETSQNTSNGGYLFEGHLTVDQEPPRPQWMVQSDLLNTFIEAESSGTPENAASVLQQLMSSLDDVIPLILDDDAPPRVPPASKEVVAKLPVVILTEEILAKLGTEKECSICKEDLLVGDKMQELPCKHTFHPPCLKPWLDEHNSCPICRHELQTDDHTYENWKVREKEAEEERKGAANAIRGGEYMCSFVSGDKWVVVVMLRPADANN</sequence>
<dbReference type="Gene3D" id="3.30.40.10">
    <property type="entry name" value="Zinc/RING finger domain, C3HC4 (zinc finger)"/>
    <property type="match status" value="1"/>
</dbReference>
<dbReference type="SUPFAM" id="SSF57850">
    <property type="entry name" value="RING/U-box"/>
    <property type="match status" value="1"/>
</dbReference>
<dbReference type="GO" id="GO:0061630">
    <property type="term" value="F:ubiquitin protein ligase activity"/>
    <property type="evidence" value="ECO:0007669"/>
    <property type="project" value="UniProtKB-EC"/>
</dbReference>
<organism evidence="10">
    <name type="scientific">Fagus sylvatica</name>
    <name type="common">Beechnut</name>
    <dbReference type="NCBI Taxonomy" id="28930"/>
    <lineage>
        <taxon>Eukaryota</taxon>
        <taxon>Viridiplantae</taxon>
        <taxon>Streptophyta</taxon>
        <taxon>Embryophyta</taxon>
        <taxon>Tracheophyta</taxon>
        <taxon>Spermatophyta</taxon>
        <taxon>Magnoliopsida</taxon>
        <taxon>eudicotyledons</taxon>
        <taxon>Gunneridae</taxon>
        <taxon>Pentapetalae</taxon>
        <taxon>rosids</taxon>
        <taxon>fabids</taxon>
        <taxon>Fagales</taxon>
        <taxon>Fagaceae</taxon>
        <taxon>Fagus</taxon>
    </lineage>
</organism>
<evidence type="ECO:0000256" key="4">
    <source>
        <dbReference type="ARBA" id="ARBA00022723"/>
    </source>
</evidence>
<dbReference type="InterPro" id="IPR001841">
    <property type="entry name" value="Znf_RING"/>
</dbReference>
<dbReference type="InterPro" id="IPR013083">
    <property type="entry name" value="Znf_RING/FYVE/PHD"/>
</dbReference>
<dbReference type="AlphaFoldDB" id="A0A2N9EUD4"/>
<name>A0A2N9EUD4_FAGSY</name>